<evidence type="ECO:0000256" key="2">
    <source>
        <dbReference type="ARBA" id="ARBA00022448"/>
    </source>
</evidence>
<feature type="compositionally biased region" description="Basic residues" evidence="11">
    <location>
        <begin position="123"/>
        <end position="140"/>
    </location>
</feature>
<dbReference type="GO" id="GO:0098771">
    <property type="term" value="P:inorganic ion homeostasis"/>
    <property type="evidence" value="ECO:0007669"/>
    <property type="project" value="UniProtKB-ARBA"/>
</dbReference>
<dbReference type="Pfam" id="PF01545">
    <property type="entry name" value="Cation_efflux"/>
    <property type="match status" value="1"/>
</dbReference>
<keyword evidence="8 12" id="KW-0472">Membrane</keyword>
<feature type="compositionally biased region" description="Basic and acidic residues" evidence="11">
    <location>
        <begin position="54"/>
        <end position="65"/>
    </location>
</feature>
<dbReference type="InterPro" id="IPR027469">
    <property type="entry name" value="Cation_efflux_TMD_sf"/>
</dbReference>
<dbReference type="OrthoDB" id="5382797at2759"/>
<evidence type="ECO:0000256" key="9">
    <source>
        <dbReference type="ARBA" id="ARBA00038600"/>
    </source>
</evidence>
<dbReference type="EMBL" id="LK023322">
    <property type="protein sequence ID" value="CDS06866.1"/>
    <property type="molecule type" value="Genomic_DNA"/>
</dbReference>
<keyword evidence="5 12" id="KW-1133">Transmembrane helix</keyword>
<evidence type="ECO:0000256" key="3">
    <source>
        <dbReference type="ARBA" id="ARBA00022692"/>
    </source>
</evidence>
<evidence type="ECO:0000256" key="6">
    <source>
        <dbReference type="ARBA" id="ARBA00023034"/>
    </source>
</evidence>
<dbReference type="InterPro" id="IPR052005">
    <property type="entry name" value="CDF_SLC30A"/>
</dbReference>
<comment type="function">
    <text evidence="10">Has probably no intrinsic transporter activity but together with SLC30A5 forms a functional zinc ion:proton antiporter heterodimer, mediating zinc entry into the lumen of organelles along the secretory pathway. As part of that zinc ion:proton antiporter, contributes to zinc ion homeostasis within the early secretory pathway and regulates the activation and folding of enzymes like alkaline phosphatases and enzymes involved in phosphatidylinositol glycan anchor biosynthesis.</text>
</comment>
<gene>
    <name evidence="14" type="ORF">LRAMOSA09391</name>
</gene>
<dbReference type="PANTHER" id="PTHR46531">
    <property type="entry name" value="ZINC TRANSPORTER 6"/>
    <property type="match status" value="1"/>
</dbReference>
<feature type="region of interest" description="Disordered" evidence="11">
    <location>
        <begin position="83"/>
        <end position="140"/>
    </location>
</feature>
<feature type="transmembrane region" description="Helical" evidence="12">
    <location>
        <begin position="338"/>
        <end position="361"/>
    </location>
</feature>
<feature type="compositionally biased region" description="Basic and acidic residues" evidence="11">
    <location>
        <begin position="108"/>
        <end position="122"/>
    </location>
</feature>
<reference evidence="14" key="1">
    <citation type="journal article" date="2014" name="Genome Announc.">
        <title>De novo whole-genome sequence and genome annotation of Lichtheimia ramosa.</title>
        <authorList>
            <person name="Linde J."/>
            <person name="Schwartze V."/>
            <person name="Binder U."/>
            <person name="Lass-Florl C."/>
            <person name="Voigt K."/>
            <person name="Horn F."/>
        </authorList>
    </citation>
    <scope>NUCLEOTIDE SEQUENCE</scope>
    <source>
        <strain evidence="14">JMRC FSU:6197</strain>
    </source>
</reference>
<keyword evidence="6" id="KW-0333">Golgi apparatus</keyword>
<evidence type="ECO:0000259" key="13">
    <source>
        <dbReference type="Pfam" id="PF01545"/>
    </source>
</evidence>
<dbReference type="PANTHER" id="PTHR46531:SF1">
    <property type="entry name" value="ZINC TRANSPORTER 6"/>
    <property type="match status" value="1"/>
</dbReference>
<keyword evidence="3 12" id="KW-0812">Transmembrane</keyword>
<dbReference type="AlphaFoldDB" id="A0A077WGT2"/>
<feature type="transmembrane region" description="Helical" evidence="12">
    <location>
        <begin position="367"/>
        <end position="392"/>
    </location>
</feature>
<dbReference type="GO" id="GO:0006829">
    <property type="term" value="P:zinc ion transport"/>
    <property type="evidence" value="ECO:0007669"/>
    <property type="project" value="TreeGrafter"/>
</dbReference>
<evidence type="ECO:0000313" key="14">
    <source>
        <dbReference type="EMBL" id="CDS06866.1"/>
    </source>
</evidence>
<keyword evidence="4" id="KW-0862">Zinc</keyword>
<evidence type="ECO:0000256" key="1">
    <source>
        <dbReference type="ARBA" id="ARBA00004166"/>
    </source>
</evidence>
<dbReference type="GO" id="GO:0016020">
    <property type="term" value="C:membrane"/>
    <property type="evidence" value="ECO:0007669"/>
    <property type="project" value="InterPro"/>
</dbReference>
<accession>A0A077WGT2</accession>
<dbReference type="GO" id="GO:0005794">
    <property type="term" value="C:Golgi apparatus"/>
    <property type="evidence" value="ECO:0007669"/>
    <property type="project" value="UniProtKB-SubCell"/>
</dbReference>
<evidence type="ECO:0000256" key="10">
    <source>
        <dbReference type="ARBA" id="ARBA00045455"/>
    </source>
</evidence>
<sequence>MKSTRQFTKRRPQSPLTQQATTTNASSTLAPMSSATAVTVQSSAPLRASTNTTHAKEPSHEHQEVSQHATTYQANPYMPNQSQEQYTAAHDHSHDHPHVHSHQHHHDHVHDHHQHDIHEHKHDHDHHHHHDHDHHHHHHYPAVSIPPFPSWSDIFAQLAPMQKTIFTWFLIHGGIGILVWWVGASRDSLAIMGLSYLVIFDALGVLNTFVSDIARTHPAFLASSTKRPYSARRYEIVFAMATTIYLLFVTMYTTKESLEHLLTEDANHHDQEHHKSLGFIGFIILCISMGATIISCVNLRNHDNLVRHLRRSPPTVHGFSYNVINGARGNAINIVLSNIYTTSILASCLVVLVFFVLGFASPVTDKFLAFGESVIMLYLGGPTALALMKLLLQTTPDVARSGIESRLFEIRQNPDVVAIDRVHFWQNTYGKCVGTIEVQVKPTADEESILQFVYQKLEGLTTADAADVDNHSSYSKSELTVSIIKQ</sequence>
<dbReference type="SUPFAM" id="SSF161111">
    <property type="entry name" value="Cation efflux protein transmembrane domain-like"/>
    <property type="match status" value="1"/>
</dbReference>
<feature type="compositionally biased region" description="Basic and acidic residues" evidence="11">
    <location>
        <begin position="89"/>
        <end position="98"/>
    </location>
</feature>
<evidence type="ECO:0000256" key="11">
    <source>
        <dbReference type="SAM" id="MobiDB-lite"/>
    </source>
</evidence>
<feature type="transmembrane region" description="Helical" evidence="12">
    <location>
        <begin position="277"/>
        <end position="299"/>
    </location>
</feature>
<organism evidence="14">
    <name type="scientific">Lichtheimia ramosa</name>
    <dbReference type="NCBI Taxonomy" id="688394"/>
    <lineage>
        <taxon>Eukaryota</taxon>
        <taxon>Fungi</taxon>
        <taxon>Fungi incertae sedis</taxon>
        <taxon>Mucoromycota</taxon>
        <taxon>Mucoromycotina</taxon>
        <taxon>Mucoromycetes</taxon>
        <taxon>Mucorales</taxon>
        <taxon>Lichtheimiaceae</taxon>
        <taxon>Lichtheimia</taxon>
    </lineage>
</organism>
<comment type="subunit">
    <text evidence="9">Heterodimer with SLC30A5; form a functional zinc ion transmembrane transporter.</text>
</comment>
<proteinExistence type="predicted"/>
<dbReference type="GO" id="GO:0030003">
    <property type="term" value="P:intracellular monoatomic cation homeostasis"/>
    <property type="evidence" value="ECO:0007669"/>
    <property type="project" value="UniProtKB-ARBA"/>
</dbReference>
<feature type="compositionally biased region" description="Low complexity" evidence="11">
    <location>
        <begin position="16"/>
        <end position="44"/>
    </location>
</feature>
<protein>
    <recommendedName>
        <fullName evidence="13">Cation efflux protein transmembrane domain-containing protein</fullName>
    </recommendedName>
</protein>
<keyword evidence="2" id="KW-0813">Transport</keyword>
<evidence type="ECO:0000256" key="7">
    <source>
        <dbReference type="ARBA" id="ARBA00023065"/>
    </source>
</evidence>
<dbReference type="Gene3D" id="1.20.1510.10">
    <property type="entry name" value="Cation efflux protein transmembrane domain"/>
    <property type="match status" value="1"/>
</dbReference>
<feature type="transmembrane region" description="Helical" evidence="12">
    <location>
        <begin position="234"/>
        <end position="253"/>
    </location>
</feature>
<evidence type="ECO:0000256" key="4">
    <source>
        <dbReference type="ARBA" id="ARBA00022833"/>
    </source>
</evidence>
<feature type="transmembrane region" description="Helical" evidence="12">
    <location>
        <begin position="189"/>
        <end position="213"/>
    </location>
</feature>
<evidence type="ECO:0000256" key="12">
    <source>
        <dbReference type="SAM" id="Phobius"/>
    </source>
</evidence>
<evidence type="ECO:0000256" key="8">
    <source>
        <dbReference type="ARBA" id="ARBA00023136"/>
    </source>
</evidence>
<feature type="transmembrane region" description="Helical" evidence="12">
    <location>
        <begin position="165"/>
        <end position="183"/>
    </location>
</feature>
<dbReference type="InterPro" id="IPR058533">
    <property type="entry name" value="Cation_efflux_TM"/>
</dbReference>
<evidence type="ECO:0000256" key="5">
    <source>
        <dbReference type="ARBA" id="ARBA00022989"/>
    </source>
</evidence>
<feature type="domain" description="Cation efflux protein transmembrane" evidence="13">
    <location>
        <begin position="166"/>
        <end position="392"/>
    </location>
</feature>
<comment type="subcellular location">
    <subcellularLocation>
        <location evidence="1">Golgi apparatus</location>
        <location evidence="1">trans-Golgi network membrane</location>
        <topology evidence="1">Multi-pass membrane protein</topology>
    </subcellularLocation>
</comment>
<feature type="region of interest" description="Disordered" evidence="11">
    <location>
        <begin position="1"/>
        <end position="68"/>
    </location>
</feature>
<keyword evidence="7" id="KW-0406">Ion transport</keyword>
<name>A0A077WGT2_9FUNG</name>
<dbReference type="GO" id="GO:0008324">
    <property type="term" value="F:monoatomic cation transmembrane transporter activity"/>
    <property type="evidence" value="ECO:0007669"/>
    <property type="project" value="InterPro"/>
</dbReference>